<keyword evidence="8" id="KW-1185">Reference proteome</keyword>
<comment type="subcellular location">
    <subcellularLocation>
        <location evidence="1">Membrane</location>
        <topology evidence="1">Multi-pass membrane protein</topology>
    </subcellularLocation>
</comment>
<evidence type="ECO:0000256" key="1">
    <source>
        <dbReference type="ARBA" id="ARBA00004141"/>
    </source>
</evidence>
<dbReference type="Proteomes" id="UP000094112">
    <property type="component" value="Unassembled WGS sequence"/>
</dbReference>
<dbReference type="GeneID" id="30203095"/>
<feature type="transmembrane region" description="Helical" evidence="6">
    <location>
        <begin position="167"/>
        <end position="185"/>
    </location>
</feature>
<dbReference type="OrthoDB" id="10027013at2759"/>
<evidence type="ECO:0008006" key="9">
    <source>
        <dbReference type="Google" id="ProtNLM"/>
    </source>
</evidence>
<reference evidence="7 8" key="1">
    <citation type="journal article" date="2016" name="Proc. Natl. Acad. Sci. U.S.A.">
        <title>Comparative genomics of biotechnologically important yeasts.</title>
        <authorList>
            <person name="Riley R."/>
            <person name="Haridas S."/>
            <person name="Wolfe K.H."/>
            <person name="Lopes M.R."/>
            <person name="Hittinger C.T."/>
            <person name="Goeker M."/>
            <person name="Salamov A.A."/>
            <person name="Wisecaver J.H."/>
            <person name="Long T.M."/>
            <person name="Calvey C.H."/>
            <person name="Aerts A.L."/>
            <person name="Barry K.W."/>
            <person name="Choi C."/>
            <person name="Clum A."/>
            <person name="Coughlan A.Y."/>
            <person name="Deshpande S."/>
            <person name="Douglass A.P."/>
            <person name="Hanson S.J."/>
            <person name="Klenk H.-P."/>
            <person name="LaButti K.M."/>
            <person name="Lapidus A."/>
            <person name="Lindquist E.A."/>
            <person name="Lipzen A.M."/>
            <person name="Meier-Kolthoff J.P."/>
            <person name="Ohm R.A."/>
            <person name="Otillar R.P."/>
            <person name="Pangilinan J.L."/>
            <person name="Peng Y."/>
            <person name="Rokas A."/>
            <person name="Rosa C.A."/>
            <person name="Scheuner C."/>
            <person name="Sibirny A.A."/>
            <person name="Slot J.C."/>
            <person name="Stielow J.B."/>
            <person name="Sun H."/>
            <person name="Kurtzman C.P."/>
            <person name="Blackwell M."/>
            <person name="Grigoriev I.V."/>
            <person name="Jeffries T.W."/>
        </authorList>
    </citation>
    <scope>NUCLEOTIDE SEQUENCE [LARGE SCALE GENOMIC DNA]</scope>
    <source>
        <strain evidence="8">ATCC 58044 / CBS 1984 / NCYC 433 / NRRL Y-366-8</strain>
    </source>
</reference>
<feature type="transmembrane region" description="Helical" evidence="6">
    <location>
        <begin position="227"/>
        <end position="248"/>
    </location>
</feature>
<dbReference type="AlphaFoldDB" id="A0A1E3NYE3"/>
<dbReference type="RefSeq" id="XP_019037217.1">
    <property type="nucleotide sequence ID" value="XM_019185849.1"/>
</dbReference>
<dbReference type="GO" id="GO:0016192">
    <property type="term" value="P:vesicle-mediated transport"/>
    <property type="evidence" value="ECO:0007669"/>
    <property type="project" value="EnsemblFungi"/>
</dbReference>
<evidence type="ECO:0000256" key="2">
    <source>
        <dbReference type="ARBA" id="ARBA00006293"/>
    </source>
</evidence>
<organism evidence="7 8">
    <name type="scientific">Wickerhamomyces anomalus (strain ATCC 58044 / CBS 1984 / NCYC 433 / NRRL Y-366-8)</name>
    <name type="common">Yeast</name>
    <name type="synonym">Hansenula anomala</name>
    <dbReference type="NCBI Taxonomy" id="683960"/>
    <lineage>
        <taxon>Eukaryota</taxon>
        <taxon>Fungi</taxon>
        <taxon>Dikarya</taxon>
        <taxon>Ascomycota</taxon>
        <taxon>Saccharomycotina</taxon>
        <taxon>Saccharomycetes</taxon>
        <taxon>Phaffomycetales</taxon>
        <taxon>Wickerhamomycetaceae</taxon>
        <taxon>Wickerhamomyces</taxon>
    </lineage>
</organism>
<evidence type="ECO:0000256" key="4">
    <source>
        <dbReference type="ARBA" id="ARBA00022989"/>
    </source>
</evidence>
<gene>
    <name evidence="7" type="ORF">WICANDRAFT_85157</name>
</gene>
<feature type="transmembrane region" description="Helical" evidence="6">
    <location>
        <begin position="78"/>
        <end position="96"/>
    </location>
</feature>
<feature type="transmembrane region" description="Helical" evidence="6">
    <location>
        <begin position="191"/>
        <end position="215"/>
    </location>
</feature>
<keyword evidence="3 6" id="KW-0812">Transmembrane</keyword>
<proteinExistence type="inferred from homology"/>
<feature type="transmembrane region" description="Helical" evidence="6">
    <location>
        <begin position="108"/>
        <end position="131"/>
    </location>
</feature>
<comment type="similarity">
    <text evidence="2">Belongs to the unc-50 family.</text>
</comment>
<dbReference type="STRING" id="683960.A0A1E3NYE3"/>
<sequence>MSRRSFTPTLSGLGLSSSSRANFKIPIFIKRFFKPPTLDFETAMWEIFYLIVSPKRVYRSLYYHKQTKNRWARDDPSFVILLALFLTLSAIAWGVAYSPSFVSILKLILYMVFIDFFVVGAIVATIGWVLANNFFKKRNSYGDSTIGAVTEGDLEWAYCFDVHCNSFLVIWVLLYMVQFILLPLLTMNNWFGLFLGNTLYFVSLSYYFVITFYGYNALPFLEHTQLVLFPIGIFSILYFVSLFGFNIAKTMTNSYFS</sequence>
<dbReference type="Pfam" id="PF05216">
    <property type="entry name" value="UNC-50"/>
    <property type="match status" value="1"/>
</dbReference>
<dbReference type="PANTHER" id="PTHR12841:SF6">
    <property type="entry name" value="PROTEIN UNC-50 HOMOLOG"/>
    <property type="match status" value="1"/>
</dbReference>
<protein>
    <recommendedName>
        <fullName evidence="9">UNC-50 family protein</fullName>
    </recommendedName>
</protein>
<accession>A0A1E3NYE3</accession>
<keyword evidence="5 6" id="KW-0472">Membrane</keyword>
<evidence type="ECO:0000256" key="6">
    <source>
        <dbReference type="SAM" id="Phobius"/>
    </source>
</evidence>
<evidence type="ECO:0000256" key="5">
    <source>
        <dbReference type="ARBA" id="ARBA00023136"/>
    </source>
</evidence>
<evidence type="ECO:0000313" key="8">
    <source>
        <dbReference type="Proteomes" id="UP000094112"/>
    </source>
</evidence>
<dbReference type="PANTHER" id="PTHR12841">
    <property type="entry name" value="PROTEIN UNC-50 HOMOLOG"/>
    <property type="match status" value="1"/>
</dbReference>
<name>A0A1E3NYE3_WICAA</name>
<keyword evidence="4 6" id="KW-1133">Transmembrane helix</keyword>
<dbReference type="InterPro" id="IPR007881">
    <property type="entry name" value="UNC-50"/>
</dbReference>
<evidence type="ECO:0000256" key="3">
    <source>
        <dbReference type="ARBA" id="ARBA00022692"/>
    </source>
</evidence>
<dbReference type="EMBL" id="KV454212">
    <property type="protein sequence ID" value="ODQ58010.1"/>
    <property type="molecule type" value="Genomic_DNA"/>
</dbReference>
<dbReference type="GO" id="GO:0000139">
    <property type="term" value="C:Golgi membrane"/>
    <property type="evidence" value="ECO:0007669"/>
    <property type="project" value="EnsemblFungi"/>
</dbReference>
<evidence type="ECO:0000313" key="7">
    <source>
        <dbReference type="EMBL" id="ODQ58010.1"/>
    </source>
</evidence>